<dbReference type="AlphaFoldDB" id="A0A8B7PFN2"/>
<dbReference type="InterPro" id="IPR023631">
    <property type="entry name" value="Amidase_dom"/>
</dbReference>
<feature type="coiled-coil region" evidence="2">
    <location>
        <begin position="88"/>
        <end position="115"/>
    </location>
</feature>
<evidence type="ECO:0000313" key="5">
    <source>
        <dbReference type="RefSeq" id="XP_018024397.1"/>
    </source>
</evidence>
<feature type="domain" description="Amidase" evidence="3">
    <location>
        <begin position="64"/>
        <end position="504"/>
    </location>
</feature>
<name>A0A8B7PFN2_HYAAZ</name>
<proteinExistence type="predicted"/>
<dbReference type="GO" id="GO:0012505">
    <property type="term" value="C:endomembrane system"/>
    <property type="evidence" value="ECO:0007669"/>
    <property type="project" value="TreeGrafter"/>
</dbReference>
<evidence type="ECO:0000259" key="3">
    <source>
        <dbReference type="Pfam" id="PF01425"/>
    </source>
</evidence>
<dbReference type="PIRSF" id="PIRSF001221">
    <property type="entry name" value="Amidase_fungi"/>
    <property type="match status" value="1"/>
</dbReference>
<keyword evidence="4" id="KW-1185">Reference proteome</keyword>
<dbReference type="InterPro" id="IPR052739">
    <property type="entry name" value="FAAH2"/>
</dbReference>
<dbReference type="Gene3D" id="3.90.1300.10">
    <property type="entry name" value="Amidase signature (AS) domain"/>
    <property type="match status" value="1"/>
</dbReference>
<feature type="active site" description="Charge relay system" evidence="1">
    <location>
        <position position="126"/>
    </location>
</feature>
<dbReference type="GO" id="GO:0016787">
    <property type="term" value="F:hydrolase activity"/>
    <property type="evidence" value="ECO:0007669"/>
    <property type="project" value="UniProtKB-KW"/>
</dbReference>
<dbReference type="OMA" id="LPTTWGM"/>
<keyword evidence="2" id="KW-0175">Coiled coil</keyword>
<dbReference type="PANTHER" id="PTHR43372">
    <property type="entry name" value="FATTY-ACID AMIDE HYDROLASE"/>
    <property type="match status" value="1"/>
</dbReference>
<dbReference type="KEGG" id="hazt:108680135"/>
<dbReference type="InterPro" id="IPR036928">
    <property type="entry name" value="AS_sf"/>
</dbReference>
<evidence type="ECO:0000256" key="1">
    <source>
        <dbReference type="PIRSR" id="PIRSR001221-1"/>
    </source>
</evidence>
<dbReference type="Proteomes" id="UP000694843">
    <property type="component" value="Unplaced"/>
</dbReference>
<organism evidence="4 5">
    <name type="scientific">Hyalella azteca</name>
    <name type="common">Amphipod</name>
    <dbReference type="NCBI Taxonomy" id="294128"/>
    <lineage>
        <taxon>Eukaryota</taxon>
        <taxon>Metazoa</taxon>
        <taxon>Ecdysozoa</taxon>
        <taxon>Arthropoda</taxon>
        <taxon>Crustacea</taxon>
        <taxon>Multicrustacea</taxon>
        <taxon>Malacostraca</taxon>
        <taxon>Eumalacostraca</taxon>
        <taxon>Peracarida</taxon>
        <taxon>Amphipoda</taxon>
        <taxon>Senticaudata</taxon>
        <taxon>Talitrida</taxon>
        <taxon>Talitroidea</taxon>
        <taxon>Hyalellidae</taxon>
        <taxon>Hyalella</taxon>
    </lineage>
</organism>
<protein>
    <submittedName>
        <fullName evidence="5">Fatty-acid amide hydrolase 2</fullName>
    </submittedName>
</protein>
<evidence type="ECO:0000256" key="2">
    <source>
        <dbReference type="SAM" id="Coils"/>
    </source>
</evidence>
<feature type="active site" description="Acyl-ester intermediate" evidence="1">
    <location>
        <position position="225"/>
    </location>
</feature>
<keyword evidence="5" id="KW-0378">Hydrolase</keyword>
<dbReference type="OrthoDB" id="6428749at2759"/>
<feature type="active site" description="Charge relay system" evidence="1">
    <location>
        <position position="201"/>
    </location>
</feature>
<evidence type="ECO:0000313" key="4">
    <source>
        <dbReference type="Proteomes" id="UP000694843"/>
    </source>
</evidence>
<dbReference type="SUPFAM" id="SSF75304">
    <property type="entry name" value="Amidase signature (AS) enzymes"/>
    <property type="match status" value="1"/>
</dbReference>
<dbReference type="Pfam" id="PF01425">
    <property type="entry name" value="Amidase"/>
    <property type="match status" value="1"/>
</dbReference>
<dbReference type="RefSeq" id="XP_018024397.1">
    <property type="nucleotide sequence ID" value="XM_018168908.2"/>
</dbReference>
<dbReference type="GeneID" id="108680135"/>
<gene>
    <name evidence="5" type="primary">LOC108680135</name>
</gene>
<sequence length="524" mass="58003">MTKFVYCFFRVVRTCLEILSCMIFRLISKWTPRKSLPPISNLLLLESATSLAAKIRDRKVTSQEVVAAFIDRIKEINPILNCVVETRFDEALKEAEALDCELRNTSKDNETLAKETPFLGVPFSMKECFQVKGLHQTSGLYGRRDIVAEEDADVVRLLKKAGCILVCTTNVPELCMWWETSNTIYGRTNNPYNPMCIVGGSSGGEACLQSACGSPFGVGSDIGGSIRMPAFFNGIFGHKGSVGLISNRGQMPAAVGSLEKMLATGPLCKHAADLRPSLKIMAAENATLVDLDKKVKPENMRIFYIEDDGGSCFTTPVQHELRAAMRAVVSHLQLTHRVTAKKLQLKELRNILPMYLAMMGSEKQAPKFSQEMVMRKGSLCLWWESVKWLLGQSHHTFPALALSALEKVTSDDDPRAVELLKQAGALREKLKEILGDDGVLLFQSHPTVAPYHCQPLFRFFNFCYTALFNLAYLPVTQCPLGLSKAGLPLGVQIVANDKNDHLCLSLAEELEKSFGGWVCPSVVE</sequence>
<dbReference type="PANTHER" id="PTHR43372:SF4">
    <property type="entry name" value="FATTY-ACID AMIDE HYDROLASE 2"/>
    <property type="match status" value="1"/>
</dbReference>
<reference evidence="5" key="1">
    <citation type="submission" date="2025-08" db="UniProtKB">
        <authorList>
            <consortium name="RefSeq"/>
        </authorList>
    </citation>
    <scope>IDENTIFICATION</scope>
    <source>
        <tissue evidence="5">Whole organism</tissue>
    </source>
</reference>
<accession>A0A8B7PFN2</accession>